<keyword evidence="2" id="KW-1185">Reference proteome</keyword>
<organism evidence="1 2">
    <name type="scientific">Timema podura</name>
    <name type="common">Walking stick</name>
    <dbReference type="NCBI Taxonomy" id="61482"/>
    <lineage>
        <taxon>Eukaryota</taxon>
        <taxon>Metazoa</taxon>
        <taxon>Ecdysozoa</taxon>
        <taxon>Arthropoda</taxon>
        <taxon>Hexapoda</taxon>
        <taxon>Insecta</taxon>
        <taxon>Pterygota</taxon>
        <taxon>Neoptera</taxon>
        <taxon>Polyneoptera</taxon>
        <taxon>Phasmatodea</taxon>
        <taxon>Timematodea</taxon>
        <taxon>Timematoidea</taxon>
        <taxon>Timematidae</taxon>
        <taxon>Timema</taxon>
    </lineage>
</organism>
<dbReference type="Proteomes" id="UP001153148">
    <property type="component" value="Unassembled WGS sequence"/>
</dbReference>
<feature type="non-terminal residue" evidence="1">
    <location>
        <position position="84"/>
    </location>
</feature>
<evidence type="ECO:0000313" key="1">
    <source>
        <dbReference type="EMBL" id="CAG2068357.1"/>
    </source>
</evidence>
<reference evidence="1" key="1">
    <citation type="submission" date="2021-03" db="EMBL/GenBank/DDBJ databases">
        <authorList>
            <person name="Tran Van P."/>
        </authorList>
    </citation>
    <scope>NUCLEOTIDE SEQUENCE</scope>
</reference>
<proteinExistence type="predicted"/>
<protein>
    <submittedName>
        <fullName evidence="1">Uncharacterized protein</fullName>
    </submittedName>
</protein>
<name>A0ABN7PQ93_TIMPD</name>
<comment type="caution">
    <text evidence="1">The sequence shown here is derived from an EMBL/GenBank/DDBJ whole genome shotgun (WGS) entry which is preliminary data.</text>
</comment>
<sequence length="84" mass="9174">MPTELGIYTTCASLKQTLVPHCSLKNGPKPEPSDALALVLLCIQKGSPDQAITVLNSLSPKQLKNILVDNYFLMFEGNDARTRT</sequence>
<gene>
    <name evidence="1" type="ORF">TPAB3V08_LOCUS15300</name>
</gene>
<accession>A0ABN7PQ93</accession>
<dbReference type="EMBL" id="CAJPIN010087621">
    <property type="protein sequence ID" value="CAG2068357.1"/>
    <property type="molecule type" value="Genomic_DNA"/>
</dbReference>
<evidence type="ECO:0000313" key="2">
    <source>
        <dbReference type="Proteomes" id="UP001153148"/>
    </source>
</evidence>